<reference evidence="3 4" key="1">
    <citation type="submission" date="2020-10" db="EMBL/GenBank/DDBJ databases">
        <title>Connecting structure to function with the recovery of over 1000 high-quality activated sludge metagenome-assembled genomes encoding full-length rRNA genes using long-read sequencing.</title>
        <authorList>
            <person name="Singleton C.M."/>
            <person name="Petriglieri F."/>
            <person name="Kristensen J.M."/>
            <person name="Kirkegaard R.H."/>
            <person name="Michaelsen T.Y."/>
            <person name="Andersen M.H."/>
            <person name="Karst S.M."/>
            <person name="Dueholm M.S."/>
            <person name="Nielsen P.H."/>
            <person name="Albertsen M."/>
        </authorList>
    </citation>
    <scope>NUCLEOTIDE SEQUENCE [LARGE SCALE GENOMIC DNA]</scope>
    <source>
        <strain evidence="1">AalE_18-Q3-R2-46_BAT3C.188</strain>
        <strain evidence="2">Ega_18-Q3-R5-49_MAXAC.001</strain>
    </source>
</reference>
<dbReference type="SUPFAM" id="SSF55961">
    <property type="entry name" value="Bet v1-like"/>
    <property type="match status" value="1"/>
</dbReference>
<accession>A0A935CDR8</accession>
<dbReference type="Proteomes" id="UP000726105">
    <property type="component" value="Unassembled WGS sequence"/>
</dbReference>
<comment type="caution">
    <text evidence="1">The sequence shown here is derived from an EMBL/GenBank/DDBJ whole genome shotgun (WGS) entry which is preliminary data.</text>
</comment>
<evidence type="ECO:0000313" key="3">
    <source>
        <dbReference type="Proteomes" id="UP000718281"/>
    </source>
</evidence>
<evidence type="ECO:0000313" key="2">
    <source>
        <dbReference type="EMBL" id="MBK7271898.1"/>
    </source>
</evidence>
<protein>
    <submittedName>
        <fullName evidence="1">SRPBCC family protein</fullName>
    </submittedName>
</protein>
<dbReference type="InterPro" id="IPR023393">
    <property type="entry name" value="START-like_dom_sf"/>
</dbReference>
<sequence>MADVRETLHMDAPAELVYDLVADLPRMGEWSTECERVVWRGTATKAEHGAGFIGHNRAGTVRWITFGKVTAAERGRYLAFDIFVGPLQVSRWEYVFAPDEDGQGCTVAEQWTDRRSAVQRTLGNRVVGERVEKNREGIRQTLRTLKRVAEAQFHPAS</sequence>
<evidence type="ECO:0000313" key="4">
    <source>
        <dbReference type="Proteomes" id="UP000726105"/>
    </source>
</evidence>
<dbReference type="AlphaFoldDB" id="A0A935CDR8"/>
<dbReference type="Gene3D" id="3.30.530.20">
    <property type="match status" value="1"/>
</dbReference>
<evidence type="ECO:0000313" key="1">
    <source>
        <dbReference type="EMBL" id="MBK6301174.1"/>
    </source>
</evidence>
<gene>
    <name evidence="1" type="ORF">IPF40_09020</name>
    <name evidence="2" type="ORF">IPI13_01590</name>
</gene>
<dbReference type="InterPro" id="IPR019587">
    <property type="entry name" value="Polyketide_cyclase/dehydratase"/>
</dbReference>
<dbReference type="Proteomes" id="UP000718281">
    <property type="component" value="Unassembled WGS sequence"/>
</dbReference>
<dbReference type="EMBL" id="JADJIB010000001">
    <property type="protein sequence ID" value="MBK7271898.1"/>
    <property type="molecule type" value="Genomic_DNA"/>
</dbReference>
<proteinExistence type="predicted"/>
<name>A0A935CDR8_9MICO</name>
<organism evidence="1 3">
    <name type="scientific">Candidatus Phosphoribacter hodrii</name>
    <dbReference type="NCBI Taxonomy" id="2953743"/>
    <lineage>
        <taxon>Bacteria</taxon>
        <taxon>Bacillati</taxon>
        <taxon>Actinomycetota</taxon>
        <taxon>Actinomycetes</taxon>
        <taxon>Micrococcales</taxon>
        <taxon>Dermatophilaceae</taxon>
        <taxon>Candidatus Phosphoribacter</taxon>
    </lineage>
</organism>
<dbReference type="CDD" id="cd07812">
    <property type="entry name" value="SRPBCC"/>
    <property type="match status" value="1"/>
</dbReference>
<dbReference type="Pfam" id="PF10604">
    <property type="entry name" value="Polyketide_cyc2"/>
    <property type="match status" value="1"/>
</dbReference>
<dbReference type="EMBL" id="JADIXZ010000004">
    <property type="protein sequence ID" value="MBK6301174.1"/>
    <property type="molecule type" value="Genomic_DNA"/>
</dbReference>